<evidence type="ECO:0000256" key="1">
    <source>
        <dbReference type="SAM" id="SignalP"/>
    </source>
</evidence>
<proteinExistence type="predicted"/>
<evidence type="ECO:0000313" key="3">
    <source>
        <dbReference type="Proteomes" id="UP001303473"/>
    </source>
</evidence>
<name>A0AAN6RZW3_9PEZI</name>
<protein>
    <recommendedName>
        <fullName evidence="4">Secreted protein</fullName>
    </recommendedName>
</protein>
<keyword evidence="3" id="KW-1185">Reference proteome</keyword>
<feature type="chain" id="PRO_5043027861" description="Secreted protein" evidence="1">
    <location>
        <begin position="24"/>
        <end position="67"/>
    </location>
</feature>
<dbReference type="EMBL" id="MU853896">
    <property type="protein sequence ID" value="KAK3936032.1"/>
    <property type="molecule type" value="Genomic_DNA"/>
</dbReference>
<evidence type="ECO:0000313" key="2">
    <source>
        <dbReference type="EMBL" id="KAK3936032.1"/>
    </source>
</evidence>
<accession>A0AAN6RZW3</accession>
<keyword evidence="1" id="KW-0732">Signal</keyword>
<dbReference type="Proteomes" id="UP001303473">
    <property type="component" value="Unassembled WGS sequence"/>
</dbReference>
<dbReference type="AlphaFoldDB" id="A0AAN6RZW3"/>
<feature type="signal peptide" evidence="1">
    <location>
        <begin position="1"/>
        <end position="23"/>
    </location>
</feature>
<gene>
    <name evidence="2" type="ORF">QBC46DRAFT_296964</name>
</gene>
<comment type="caution">
    <text evidence="2">The sequence shown here is derived from an EMBL/GenBank/DDBJ whole genome shotgun (WGS) entry which is preliminary data.</text>
</comment>
<evidence type="ECO:0008006" key="4">
    <source>
        <dbReference type="Google" id="ProtNLM"/>
    </source>
</evidence>
<reference evidence="3" key="1">
    <citation type="journal article" date="2023" name="Mol. Phylogenet. Evol.">
        <title>Genome-scale phylogeny and comparative genomics of the fungal order Sordariales.</title>
        <authorList>
            <person name="Hensen N."/>
            <person name="Bonometti L."/>
            <person name="Westerberg I."/>
            <person name="Brannstrom I.O."/>
            <person name="Guillou S."/>
            <person name="Cros-Aarteil S."/>
            <person name="Calhoun S."/>
            <person name="Haridas S."/>
            <person name="Kuo A."/>
            <person name="Mondo S."/>
            <person name="Pangilinan J."/>
            <person name="Riley R."/>
            <person name="LaButti K."/>
            <person name="Andreopoulos B."/>
            <person name="Lipzen A."/>
            <person name="Chen C."/>
            <person name="Yan M."/>
            <person name="Daum C."/>
            <person name="Ng V."/>
            <person name="Clum A."/>
            <person name="Steindorff A."/>
            <person name="Ohm R.A."/>
            <person name="Martin F."/>
            <person name="Silar P."/>
            <person name="Natvig D.O."/>
            <person name="Lalanne C."/>
            <person name="Gautier V."/>
            <person name="Ament-Velasquez S.L."/>
            <person name="Kruys A."/>
            <person name="Hutchinson M.I."/>
            <person name="Powell A.J."/>
            <person name="Barry K."/>
            <person name="Miller A.N."/>
            <person name="Grigoriev I.V."/>
            <person name="Debuchy R."/>
            <person name="Gladieux P."/>
            <person name="Hiltunen Thoren M."/>
            <person name="Johannesson H."/>
        </authorList>
    </citation>
    <scope>NUCLEOTIDE SEQUENCE [LARGE SCALE GENOMIC DNA]</scope>
    <source>
        <strain evidence="3">CBS 340.73</strain>
    </source>
</reference>
<organism evidence="2 3">
    <name type="scientific">Diplogelasinospora grovesii</name>
    <dbReference type="NCBI Taxonomy" id="303347"/>
    <lineage>
        <taxon>Eukaryota</taxon>
        <taxon>Fungi</taxon>
        <taxon>Dikarya</taxon>
        <taxon>Ascomycota</taxon>
        <taxon>Pezizomycotina</taxon>
        <taxon>Sordariomycetes</taxon>
        <taxon>Sordariomycetidae</taxon>
        <taxon>Sordariales</taxon>
        <taxon>Diplogelasinosporaceae</taxon>
        <taxon>Diplogelasinospora</taxon>
    </lineage>
</organism>
<sequence length="67" mass="7811">MQVVHITNACLAASFLVFRTAEATILTTHHVIVALRIRHRWRVRRRYSLVCFSIGSLRPPRPFHALF</sequence>